<dbReference type="EMBL" id="JACHJD010000002">
    <property type="protein sequence ID" value="MBB5102110.1"/>
    <property type="molecule type" value="Genomic_DNA"/>
</dbReference>
<gene>
    <name evidence="2" type="ORF">FHS40_001163</name>
</gene>
<dbReference type="InterPro" id="IPR014710">
    <property type="entry name" value="RmlC-like_jellyroll"/>
</dbReference>
<evidence type="ECO:0000313" key="3">
    <source>
        <dbReference type="Proteomes" id="UP000549009"/>
    </source>
</evidence>
<comment type="caution">
    <text evidence="2">The sequence shown here is derived from an EMBL/GenBank/DDBJ whole genome shotgun (WGS) entry which is preliminary data.</text>
</comment>
<name>A0A7W8ARR0_STRST</name>
<dbReference type="InterPro" id="IPR000595">
    <property type="entry name" value="cNMP-bd_dom"/>
</dbReference>
<sequence>MNVMTMSSTRMLRALPDDHRARLLRVAREVTIPQDTRLFEEGGRANRFWVVRSGTVTLDMHVPGRRSPVIESIGFDELVGWSWLFPPYVWQLGAVATTPVRAYEFDATAVRSLCASDPRLGAAVAQWVGKVLAHRLQSARTRLLDLYAPYGSGGPR</sequence>
<organism evidence="2 3">
    <name type="scientific">Streptomyces spectabilis</name>
    <dbReference type="NCBI Taxonomy" id="68270"/>
    <lineage>
        <taxon>Bacteria</taxon>
        <taxon>Bacillati</taxon>
        <taxon>Actinomycetota</taxon>
        <taxon>Actinomycetes</taxon>
        <taxon>Kitasatosporales</taxon>
        <taxon>Streptomycetaceae</taxon>
        <taxon>Streptomyces</taxon>
    </lineage>
</organism>
<evidence type="ECO:0000259" key="1">
    <source>
        <dbReference type="PROSITE" id="PS50042"/>
    </source>
</evidence>
<accession>A0A7W8ARR0</accession>
<dbReference type="Proteomes" id="UP000549009">
    <property type="component" value="Unassembled WGS sequence"/>
</dbReference>
<dbReference type="PROSITE" id="PS50042">
    <property type="entry name" value="CNMP_BINDING_3"/>
    <property type="match status" value="1"/>
</dbReference>
<dbReference type="Pfam" id="PF00027">
    <property type="entry name" value="cNMP_binding"/>
    <property type="match status" value="1"/>
</dbReference>
<evidence type="ECO:0000313" key="2">
    <source>
        <dbReference type="EMBL" id="MBB5102110.1"/>
    </source>
</evidence>
<dbReference type="AlphaFoldDB" id="A0A7W8ARR0"/>
<dbReference type="Gene3D" id="2.60.120.10">
    <property type="entry name" value="Jelly Rolls"/>
    <property type="match status" value="1"/>
</dbReference>
<proteinExistence type="predicted"/>
<reference evidence="2 3" key="1">
    <citation type="submission" date="2020-08" db="EMBL/GenBank/DDBJ databases">
        <title>Genomic Encyclopedia of Type Strains, Phase III (KMG-III): the genomes of soil and plant-associated and newly described type strains.</title>
        <authorList>
            <person name="Whitman W."/>
        </authorList>
    </citation>
    <scope>NUCLEOTIDE SEQUENCE [LARGE SCALE GENOMIC DNA]</scope>
    <source>
        <strain evidence="2 3">CECT 3146</strain>
    </source>
</reference>
<dbReference type="SUPFAM" id="SSF51206">
    <property type="entry name" value="cAMP-binding domain-like"/>
    <property type="match status" value="1"/>
</dbReference>
<dbReference type="RefSeq" id="WP_184924857.1">
    <property type="nucleotide sequence ID" value="NZ_BMSQ01000009.1"/>
</dbReference>
<protein>
    <submittedName>
        <fullName evidence="2">CRP-like cAMP-binding protein</fullName>
    </submittedName>
</protein>
<keyword evidence="3" id="KW-1185">Reference proteome</keyword>
<dbReference type="SMART" id="SM00100">
    <property type="entry name" value="cNMP"/>
    <property type="match status" value="1"/>
</dbReference>
<dbReference type="InterPro" id="IPR018490">
    <property type="entry name" value="cNMP-bd_dom_sf"/>
</dbReference>
<dbReference type="CDD" id="cd00038">
    <property type="entry name" value="CAP_ED"/>
    <property type="match status" value="1"/>
</dbReference>
<feature type="domain" description="Cyclic nucleotide-binding" evidence="1">
    <location>
        <begin position="11"/>
        <end position="113"/>
    </location>
</feature>